<gene>
    <name evidence="1" type="ORF">METZ01_LOCUS4844</name>
</gene>
<sequence length="496" mass="57597">MLLNELWTGRREINIHGSFIHRINRTDGIQHKWFGDFQFDQFRIGILGERDPGELDILDHYSIFLKTKFKDYDYTIGNFQMLVGHGLVSWRSMPVKSDFGTTNSILRRGRGIQPFRSGHESWAYRGLGWEQPMGHGQLSAGISHRKIDGSIENNHVNISNVGLHVSENQIKNHNNILETIGVADWETIIPNGIAGFVVGGGAWRQDHTDRYFTNLTSSVYGNYTISNLTLFSELAFTSQNKNAIIMGGKMKHDSFYYGIVFREIDNNYFALRDNAFRNWNNKELGETGVLQELRFRYDKINVNVYSDIFRRLEKLKGEFKRDGHETGISLDQKFNSKLWIQTKLKIQEASSENYGYNDYNFSSAPISTIKTTIKWKHNTNNSFQFQLQEKHSQNDSPSSWGIQLRSKHYLGLWTVKWYWVTTKIEGLSWLYYWDVNLPGEMKSKVFTRHGHYLGNILSYQTSPSTEIHFRISTAWRAWNFDEIPVVRGALQINVSI</sequence>
<evidence type="ECO:0008006" key="2">
    <source>
        <dbReference type="Google" id="ProtNLM"/>
    </source>
</evidence>
<name>A0A381NBK1_9ZZZZ</name>
<accession>A0A381NBK1</accession>
<protein>
    <recommendedName>
        <fullName evidence="2">TonB-dependent receptor-like beta-barrel domain-containing protein</fullName>
    </recommendedName>
</protein>
<evidence type="ECO:0000313" key="1">
    <source>
        <dbReference type="EMBL" id="SUZ51990.1"/>
    </source>
</evidence>
<dbReference type="EMBL" id="UINC01000251">
    <property type="protein sequence ID" value="SUZ51990.1"/>
    <property type="molecule type" value="Genomic_DNA"/>
</dbReference>
<dbReference type="AlphaFoldDB" id="A0A381NBK1"/>
<proteinExistence type="predicted"/>
<organism evidence="1">
    <name type="scientific">marine metagenome</name>
    <dbReference type="NCBI Taxonomy" id="408172"/>
    <lineage>
        <taxon>unclassified sequences</taxon>
        <taxon>metagenomes</taxon>
        <taxon>ecological metagenomes</taxon>
    </lineage>
</organism>
<reference evidence="1" key="1">
    <citation type="submission" date="2018-05" db="EMBL/GenBank/DDBJ databases">
        <authorList>
            <person name="Lanie J.A."/>
            <person name="Ng W.-L."/>
            <person name="Kazmierczak K.M."/>
            <person name="Andrzejewski T.M."/>
            <person name="Davidsen T.M."/>
            <person name="Wayne K.J."/>
            <person name="Tettelin H."/>
            <person name="Glass J.I."/>
            <person name="Rusch D."/>
            <person name="Podicherti R."/>
            <person name="Tsui H.-C.T."/>
            <person name="Winkler M.E."/>
        </authorList>
    </citation>
    <scope>NUCLEOTIDE SEQUENCE</scope>
</reference>